<dbReference type="PANTHER" id="PTHR36855:SF1">
    <property type="entry name" value="PEROXISOME MEMBRANE ANCHOR PROTEIN PEX14P N-TERMINAL DOMAIN-CONTAINING PROTEIN"/>
    <property type="match status" value="1"/>
</dbReference>
<evidence type="ECO:0000256" key="1">
    <source>
        <dbReference type="SAM" id="MobiDB-lite"/>
    </source>
</evidence>
<feature type="domain" description="Peroxisomal membrane protein PEX14-like KPWE" evidence="2">
    <location>
        <begin position="81"/>
        <end position="126"/>
    </location>
</feature>
<name>A0AAV2M077_KNICA</name>
<protein>
    <submittedName>
        <fullName evidence="4">Uncharacterized protein</fullName>
    </submittedName>
</protein>
<keyword evidence="5" id="KW-1185">Reference proteome</keyword>
<feature type="domain" description="PEX14-like helix-turn-helix" evidence="3">
    <location>
        <begin position="2"/>
        <end position="59"/>
    </location>
</feature>
<dbReference type="Proteomes" id="UP001497482">
    <property type="component" value="Chromosome 5"/>
</dbReference>
<evidence type="ECO:0000259" key="3">
    <source>
        <dbReference type="Pfam" id="PF25871"/>
    </source>
</evidence>
<accession>A0AAV2M077</accession>
<proteinExistence type="predicted"/>
<dbReference type="EMBL" id="OZ035827">
    <property type="protein sequence ID" value="CAL1606728.1"/>
    <property type="molecule type" value="Genomic_DNA"/>
</dbReference>
<sequence length="131" mass="14736">MEDVYCRFDSYDFESDAQFAEGVRSLQNSSRSEETLLDLKLFYYNRFVEPIDRSAYKHRGSSNGTSACSGDSQSVETEAAVLSFAEVMKLVQEGKEVPGVKKVDIQPSNQSPAPSQMQRILKPWERSPQAT</sequence>
<dbReference type="InterPro" id="IPR040554">
    <property type="entry name" value="KPWE_PEX14_dom"/>
</dbReference>
<evidence type="ECO:0000313" key="5">
    <source>
        <dbReference type="Proteomes" id="UP001497482"/>
    </source>
</evidence>
<gene>
    <name evidence="4" type="ORF">KC01_LOCUS33849</name>
</gene>
<feature type="compositionally biased region" description="Polar residues" evidence="1">
    <location>
        <begin position="106"/>
        <end position="118"/>
    </location>
</feature>
<evidence type="ECO:0000259" key="2">
    <source>
        <dbReference type="Pfam" id="PF17733"/>
    </source>
</evidence>
<dbReference type="Pfam" id="PF25871">
    <property type="entry name" value="HTH_76"/>
    <property type="match status" value="1"/>
</dbReference>
<dbReference type="PANTHER" id="PTHR36855">
    <property type="entry name" value="CHROMOSOME 10, WHOLE GENOME SHOTGUN SEQUENCE"/>
    <property type="match status" value="1"/>
</dbReference>
<reference evidence="4 5" key="1">
    <citation type="submission" date="2024-04" db="EMBL/GenBank/DDBJ databases">
        <authorList>
            <person name="Waldvogel A.-M."/>
            <person name="Schoenle A."/>
        </authorList>
    </citation>
    <scope>NUCLEOTIDE SEQUENCE [LARGE SCALE GENOMIC DNA]</scope>
</reference>
<dbReference type="InterPro" id="IPR058841">
    <property type="entry name" value="HTH_76"/>
</dbReference>
<evidence type="ECO:0000313" key="4">
    <source>
        <dbReference type="EMBL" id="CAL1606728.1"/>
    </source>
</evidence>
<dbReference type="AlphaFoldDB" id="A0AAV2M077"/>
<dbReference type="Pfam" id="PF17733">
    <property type="entry name" value="KPWE_dom"/>
    <property type="match status" value="1"/>
</dbReference>
<organism evidence="4 5">
    <name type="scientific">Knipowitschia caucasica</name>
    <name type="common">Caucasian dwarf goby</name>
    <name type="synonym">Pomatoschistus caucasicus</name>
    <dbReference type="NCBI Taxonomy" id="637954"/>
    <lineage>
        <taxon>Eukaryota</taxon>
        <taxon>Metazoa</taxon>
        <taxon>Chordata</taxon>
        <taxon>Craniata</taxon>
        <taxon>Vertebrata</taxon>
        <taxon>Euteleostomi</taxon>
        <taxon>Actinopterygii</taxon>
        <taxon>Neopterygii</taxon>
        <taxon>Teleostei</taxon>
        <taxon>Neoteleostei</taxon>
        <taxon>Acanthomorphata</taxon>
        <taxon>Gobiaria</taxon>
        <taxon>Gobiiformes</taxon>
        <taxon>Gobioidei</taxon>
        <taxon>Gobiidae</taxon>
        <taxon>Gobiinae</taxon>
        <taxon>Knipowitschia</taxon>
    </lineage>
</organism>
<feature type="region of interest" description="Disordered" evidence="1">
    <location>
        <begin position="98"/>
        <end position="131"/>
    </location>
</feature>